<comment type="caution">
    <text evidence="1">The sequence shown here is derived from an EMBL/GenBank/DDBJ whole genome shotgun (WGS) entry which is preliminary data.</text>
</comment>
<reference evidence="1 2" key="1">
    <citation type="submission" date="2014-09" db="EMBL/GenBank/DDBJ databases">
        <title>Draft genome sequence of an obligately methylotrophic methanogen, Methanococcoides methylutens, isolated from marine sediment.</title>
        <authorList>
            <person name="Guan Y."/>
            <person name="Ngugi D.K."/>
            <person name="Blom J."/>
            <person name="Ali S."/>
            <person name="Ferry J.G."/>
            <person name="Stingl U."/>
        </authorList>
    </citation>
    <scope>NUCLEOTIDE SEQUENCE [LARGE SCALE GENOMIC DNA]</scope>
    <source>
        <strain evidence="1 2">DSM 2657</strain>
    </source>
</reference>
<evidence type="ECO:0000313" key="2">
    <source>
        <dbReference type="Proteomes" id="UP000029859"/>
    </source>
</evidence>
<dbReference type="EMBL" id="JRHO01000014">
    <property type="protein sequence ID" value="KGK98054.1"/>
    <property type="molecule type" value="Genomic_DNA"/>
</dbReference>
<proteinExistence type="predicted"/>
<dbReference type="OrthoDB" id="144961at2157"/>
<organism evidence="1 2">
    <name type="scientific">Methanococcoides methylutens</name>
    <dbReference type="NCBI Taxonomy" id="2226"/>
    <lineage>
        <taxon>Archaea</taxon>
        <taxon>Methanobacteriati</taxon>
        <taxon>Methanobacteriota</taxon>
        <taxon>Stenosarchaea group</taxon>
        <taxon>Methanomicrobia</taxon>
        <taxon>Methanosarcinales</taxon>
        <taxon>Methanosarcinaceae</taxon>
        <taxon>Methanococcoides</taxon>
    </lineage>
</organism>
<accession>A0A099SZF3</accession>
<protein>
    <submittedName>
        <fullName evidence="1">Uncharacterized protein</fullName>
    </submittedName>
</protein>
<keyword evidence="2" id="KW-1185">Reference proteome</keyword>
<dbReference type="RefSeq" id="WP_048195287.1">
    <property type="nucleotide sequence ID" value="NZ_CAAGSM010000001.1"/>
</dbReference>
<gene>
    <name evidence="1" type="ORF">LI82_09945</name>
</gene>
<sequence>MEKCVICGEDQDYKQYEGYNICTACADIMEDVMGEYFMKTVQDASKPKAHEGYLHYLDNTTRYVSDYKKITSKSHKYAKGVTERAEDAIQESKNPSKQRYFERMHEVLDWLEQTPQFYHYYFKEHYMCPSCGSSIFDKYESEEVGEWLVISCSNCGAMIKKYFSPKLV</sequence>
<name>A0A099SZF3_METMT</name>
<evidence type="ECO:0000313" key="1">
    <source>
        <dbReference type="EMBL" id="KGK98054.1"/>
    </source>
</evidence>
<dbReference type="Proteomes" id="UP000029859">
    <property type="component" value="Unassembled WGS sequence"/>
</dbReference>
<dbReference type="AlphaFoldDB" id="A0A099SZF3"/>